<evidence type="ECO:0000256" key="1">
    <source>
        <dbReference type="SAM" id="Phobius"/>
    </source>
</evidence>
<reference evidence="2 3" key="1">
    <citation type="submission" date="2016-10" db="EMBL/GenBank/DDBJ databases">
        <title>Rodentibacter gen. nov. and new species.</title>
        <authorList>
            <person name="Christensen H."/>
        </authorList>
    </citation>
    <scope>NUCLEOTIDE SEQUENCE [LARGE SCALE GENOMIC DNA]</scope>
    <source>
        <strain evidence="2 3">H1983213011</strain>
    </source>
</reference>
<keyword evidence="1" id="KW-0472">Membrane</keyword>
<keyword evidence="1" id="KW-1133">Transmembrane helix</keyword>
<proteinExistence type="predicted"/>
<keyword evidence="1" id="KW-0812">Transmembrane</keyword>
<accession>A0A1V3IPG1</accession>
<feature type="transmembrane region" description="Helical" evidence="1">
    <location>
        <begin position="12"/>
        <end position="28"/>
    </location>
</feature>
<dbReference type="InterPro" id="IPR020269">
    <property type="entry name" value="Phage_Mu_Releasin"/>
</dbReference>
<dbReference type="AlphaFoldDB" id="A0A1V3IPG1"/>
<evidence type="ECO:0008006" key="4">
    <source>
        <dbReference type="Google" id="ProtNLM"/>
    </source>
</evidence>
<evidence type="ECO:0000313" key="2">
    <source>
        <dbReference type="EMBL" id="OOF44016.1"/>
    </source>
</evidence>
<organism evidence="2 3">
    <name type="scientific">Rodentibacter trehalosifermentans</name>
    <dbReference type="NCBI Taxonomy" id="1908263"/>
    <lineage>
        <taxon>Bacteria</taxon>
        <taxon>Pseudomonadati</taxon>
        <taxon>Pseudomonadota</taxon>
        <taxon>Gammaproteobacteria</taxon>
        <taxon>Pasteurellales</taxon>
        <taxon>Pasteurellaceae</taxon>
        <taxon>Rodentibacter</taxon>
    </lineage>
</organism>
<dbReference type="EMBL" id="MLHK01000059">
    <property type="protein sequence ID" value="OOF44016.1"/>
    <property type="molecule type" value="Genomic_DNA"/>
</dbReference>
<dbReference type="Proteomes" id="UP000188728">
    <property type="component" value="Unassembled WGS sequence"/>
</dbReference>
<comment type="caution">
    <text evidence="2">The sequence shown here is derived from an EMBL/GenBank/DDBJ whole genome shotgun (WGS) entry which is preliminary data.</text>
</comment>
<sequence length="110" mass="12481">MIEIFEFIQKHWVIVAAIAGSVWTYFWLTMDSKYAKKSDVATLVESIKGNDKRLTSVETKLENLPTSEDLAKIQILMTEIKGETKSTHTQVQAMSHQVALLIEAKVLNKE</sequence>
<dbReference type="Pfam" id="PF10805">
    <property type="entry name" value="DUF2730"/>
    <property type="match status" value="1"/>
</dbReference>
<dbReference type="RefSeq" id="WP_077474476.1">
    <property type="nucleotide sequence ID" value="NZ_MLHK01000059.1"/>
</dbReference>
<protein>
    <recommendedName>
        <fullName evidence="4">DUF2730 domain-containing protein</fullName>
    </recommendedName>
</protein>
<name>A0A1V3IPG1_9PAST</name>
<evidence type="ECO:0000313" key="3">
    <source>
        <dbReference type="Proteomes" id="UP000188728"/>
    </source>
</evidence>
<gene>
    <name evidence="2" type="ORF">BKK51_10135</name>
</gene>